<name>A0ABS6EMW7_9FIRM</name>
<gene>
    <name evidence="3 5" type="primary">ruvA</name>
    <name evidence="5" type="ORF">KQI75_00075</name>
</gene>
<comment type="domain">
    <text evidence="3">Has three domains with a flexible linker between the domains II and III and assumes an 'L' shape. Domain III is highly mobile and contacts RuvB.</text>
</comment>
<evidence type="ECO:0000256" key="2">
    <source>
        <dbReference type="ARBA" id="ARBA00023204"/>
    </source>
</evidence>
<evidence type="ECO:0000313" key="5">
    <source>
        <dbReference type="EMBL" id="MBU5489034.1"/>
    </source>
</evidence>
<organism evidence="5 6">
    <name type="scientific">Butyricicoccus intestinisimiae</name>
    <dbReference type="NCBI Taxonomy" id="2841509"/>
    <lineage>
        <taxon>Bacteria</taxon>
        <taxon>Bacillati</taxon>
        <taxon>Bacillota</taxon>
        <taxon>Clostridia</taxon>
        <taxon>Eubacteriales</taxon>
        <taxon>Butyricicoccaceae</taxon>
        <taxon>Butyricicoccus</taxon>
    </lineage>
</organism>
<comment type="caution">
    <text evidence="5">The sequence shown here is derived from an EMBL/GenBank/DDBJ whole genome shotgun (WGS) entry which is preliminary data.</text>
</comment>
<keyword evidence="2 3" id="KW-0234">DNA repair</keyword>
<dbReference type="NCBIfam" id="TIGR00084">
    <property type="entry name" value="ruvA"/>
    <property type="match status" value="1"/>
</dbReference>
<comment type="subcellular location">
    <subcellularLocation>
        <location evidence="3">Cytoplasm</location>
    </subcellularLocation>
</comment>
<comment type="function">
    <text evidence="3">The RuvA-RuvB-RuvC complex processes Holliday junction (HJ) DNA during genetic recombination and DNA repair, while the RuvA-RuvB complex plays an important role in the rescue of blocked DNA replication forks via replication fork reversal (RFR). RuvA specifically binds to HJ cruciform DNA, conferring on it an open structure. The RuvB hexamer acts as an ATP-dependent pump, pulling dsDNA into and through the RuvAB complex. HJ branch migration allows RuvC to scan DNA until it finds its consensus sequence, where it cleaves and resolves the cruciform DNA.</text>
</comment>
<dbReference type="RefSeq" id="WP_216468654.1">
    <property type="nucleotide sequence ID" value="NZ_JAHLQI010000001.1"/>
</dbReference>
<dbReference type="Pfam" id="PF07499">
    <property type="entry name" value="RuvA_C"/>
    <property type="match status" value="1"/>
</dbReference>
<feature type="region of interest" description="Domain III" evidence="3">
    <location>
        <begin position="153"/>
        <end position="205"/>
    </location>
</feature>
<reference evidence="5 6" key="1">
    <citation type="submission" date="2021-06" db="EMBL/GenBank/DDBJ databases">
        <authorList>
            <person name="Sun Q."/>
            <person name="Li D."/>
        </authorList>
    </citation>
    <scope>NUCLEOTIDE SEQUENCE [LARGE SCALE GENOMIC DNA]</scope>
    <source>
        <strain evidence="5 6">MSJd-7</strain>
    </source>
</reference>
<keyword evidence="3" id="KW-0238">DNA-binding</keyword>
<evidence type="ECO:0000256" key="3">
    <source>
        <dbReference type="HAMAP-Rule" id="MF_00031"/>
    </source>
</evidence>
<evidence type="ECO:0000256" key="1">
    <source>
        <dbReference type="ARBA" id="ARBA00022763"/>
    </source>
</evidence>
<dbReference type="CDD" id="cd14332">
    <property type="entry name" value="UBA_RuvA_C"/>
    <property type="match status" value="1"/>
</dbReference>
<evidence type="ECO:0000259" key="4">
    <source>
        <dbReference type="SMART" id="SM00278"/>
    </source>
</evidence>
<keyword evidence="3" id="KW-0233">DNA recombination</keyword>
<dbReference type="EMBL" id="JAHLQI010000001">
    <property type="protein sequence ID" value="MBU5489034.1"/>
    <property type="molecule type" value="Genomic_DNA"/>
</dbReference>
<dbReference type="Proteomes" id="UP000783588">
    <property type="component" value="Unassembled WGS sequence"/>
</dbReference>
<keyword evidence="6" id="KW-1185">Reference proteome</keyword>
<dbReference type="InterPro" id="IPR000085">
    <property type="entry name" value="RuvA"/>
</dbReference>
<feature type="domain" description="Helix-hairpin-helix DNA-binding motif class 1" evidence="4">
    <location>
        <begin position="72"/>
        <end position="91"/>
    </location>
</feature>
<comment type="similarity">
    <text evidence="3">Belongs to the RuvA family.</text>
</comment>
<dbReference type="InterPro" id="IPR013849">
    <property type="entry name" value="DNA_helicase_Holl-junc_RuvA_I"/>
</dbReference>
<comment type="caution">
    <text evidence="3">Lacks conserved residue(s) required for the propagation of feature annotation.</text>
</comment>
<keyword evidence="3" id="KW-0963">Cytoplasm</keyword>
<feature type="domain" description="Helix-hairpin-helix DNA-binding motif class 1" evidence="4">
    <location>
        <begin position="107"/>
        <end position="126"/>
    </location>
</feature>
<evidence type="ECO:0000313" key="6">
    <source>
        <dbReference type="Proteomes" id="UP000783588"/>
    </source>
</evidence>
<protein>
    <recommendedName>
        <fullName evidence="3">Holliday junction branch migration complex subunit RuvA</fullName>
    </recommendedName>
</protein>
<accession>A0ABS6EMW7</accession>
<dbReference type="InterPro" id="IPR011114">
    <property type="entry name" value="RuvA_C"/>
</dbReference>
<proteinExistence type="inferred from homology"/>
<keyword evidence="1 3" id="KW-0227">DNA damage</keyword>
<comment type="subunit">
    <text evidence="3">Homotetramer. Forms an RuvA(8)-RuvB(12)-Holliday junction (HJ) complex. HJ DNA is sandwiched between 2 RuvA tetramers; dsDNA enters through RuvA and exits via RuvB. An RuvB hexamer assembles on each DNA strand where it exits the tetramer. Each RuvB hexamer is contacted by two RuvA subunits (via domain III) on 2 adjacent RuvB subunits; this complex drives branch migration. In the full resolvosome a probable DNA-RuvA(4)-RuvB(12)-RuvC(2) complex forms which resolves the HJ.</text>
</comment>
<dbReference type="Pfam" id="PF14520">
    <property type="entry name" value="HHH_5"/>
    <property type="match status" value="1"/>
</dbReference>
<dbReference type="SMART" id="SM00278">
    <property type="entry name" value="HhH1"/>
    <property type="match status" value="2"/>
</dbReference>
<dbReference type="Pfam" id="PF01330">
    <property type="entry name" value="RuvA_N"/>
    <property type="match status" value="1"/>
</dbReference>
<sequence>MFYYLEGTVALIEKELAVIDCGGVGYACHTSQNTCASIRMGEKTRLYTYLSIRENACDLYGFAQQEELNCFKLLLGVSGVGPKAALAILGIAPPSQLALSIITEDAKFLTQAPGIGKKIAQRICLELKDKLAKEQGSLPTGGGLVMTPKAAAAGAVDAVSEAVSALVVLGYSQAEALQAMEGIQTDGTVTSEQLIRTCLKKLAAQ</sequence>
<dbReference type="HAMAP" id="MF_00031">
    <property type="entry name" value="DNA_HJ_migration_RuvA"/>
    <property type="match status" value="1"/>
</dbReference>
<dbReference type="InterPro" id="IPR003583">
    <property type="entry name" value="Hlx-hairpin-Hlx_DNA-bd_motif"/>
</dbReference>